<dbReference type="STRING" id="659014.SAMN04487996_101392"/>
<keyword evidence="6" id="KW-1185">Reference proteome</keyword>
<keyword evidence="2" id="KW-0812">Transmembrane</keyword>
<reference evidence="6" key="1">
    <citation type="submission" date="2016-10" db="EMBL/GenBank/DDBJ databases">
        <authorList>
            <person name="Varghese N."/>
            <person name="Submissions S."/>
        </authorList>
    </citation>
    <scope>NUCLEOTIDE SEQUENCE [LARGE SCALE GENOMIC DNA]</scope>
    <source>
        <strain evidence="6">DSM 25329</strain>
    </source>
</reference>
<protein>
    <submittedName>
        <fullName evidence="5">DoxX-like family protein</fullName>
    </submittedName>
</protein>
<dbReference type="Pfam" id="PF13564">
    <property type="entry name" value="DoxX_2"/>
    <property type="match status" value="1"/>
</dbReference>
<dbReference type="PIRSF" id="PIRSF030066">
    <property type="entry name" value="UCP030066"/>
    <property type="match status" value="1"/>
</dbReference>
<gene>
    <name evidence="5" type="ORF">SAMN04487996_101392</name>
</gene>
<keyword evidence="4" id="KW-0472">Membrane</keyword>
<organism evidence="5 6">
    <name type="scientific">Dyadobacter soli</name>
    <dbReference type="NCBI Taxonomy" id="659014"/>
    <lineage>
        <taxon>Bacteria</taxon>
        <taxon>Pseudomonadati</taxon>
        <taxon>Bacteroidota</taxon>
        <taxon>Cytophagia</taxon>
        <taxon>Cytophagales</taxon>
        <taxon>Spirosomataceae</taxon>
        <taxon>Dyadobacter</taxon>
    </lineage>
</organism>
<evidence type="ECO:0000256" key="1">
    <source>
        <dbReference type="ARBA" id="ARBA00004141"/>
    </source>
</evidence>
<dbReference type="InterPro" id="IPR016944">
    <property type="entry name" value="UCP030066"/>
</dbReference>
<proteinExistence type="predicted"/>
<evidence type="ECO:0000256" key="4">
    <source>
        <dbReference type="ARBA" id="ARBA00023136"/>
    </source>
</evidence>
<dbReference type="InterPro" id="IPR032808">
    <property type="entry name" value="DoxX"/>
</dbReference>
<evidence type="ECO:0000256" key="3">
    <source>
        <dbReference type="ARBA" id="ARBA00022989"/>
    </source>
</evidence>
<keyword evidence="3" id="KW-1133">Transmembrane helix</keyword>
<sequence>MKKTKIIFWVVTGILALMLGIGSVYDAISAPEAVEHVTRIGYPAYIVPFLGVAKILGLIAILVPGYPRIKEWAYAGIFYDLLGAFYSHIAFGDGPDMWAGFIIGFVLIAVSYIYYHKLQRQTFATV</sequence>
<evidence type="ECO:0000313" key="6">
    <source>
        <dbReference type="Proteomes" id="UP000198748"/>
    </source>
</evidence>
<dbReference type="AlphaFoldDB" id="A0A1G6W0B2"/>
<evidence type="ECO:0000256" key="2">
    <source>
        <dbReference type="ARBA" id="ARBA00022692"/>
    </source>
</evidence>
<name>A0A1G6W0B2_9BACT</name>
<comment type="subcellular location">
    <subcellularLocation>
        <location evidence="1">Membrane</location>
        <topology evidence="1">Multi-pass membrane protein</topology>
    </subcellularLocation>
</comment>
<dbReference type="EMBL" id="FNAN01000001">
    <property type="protein sequence ID" value="SDD59214.1"/>
    <property type="molecule type" value="Genomic_DNA"/>
</dbReference>
<accession>A0A1G6W0B2</accession>
<dbReference type="Proteomes" id="UP000198748">
    <property type="component" value="Unassembled WGS sequence"/>
</dbReference>
<evidence type="ECO:0000313" key="5">
    <source>
        <dbReference type="EMBL" id="SDD59214.1"/>
    </source>
</evidence>
<dbReference type="RefSeq" id="WP_090146149.1">
    <property type="nucleotide sequence ID" value="NZ_FNAN01000001.1"/>
</dbReference>
<dbReference type="OrthoDB" id="7960583at2"/>
<dbReference type="GO" id="GO:0016020">
    <property type="term" value="C:membrane"/>
    <property type="evidence" value="ECO:0007669"/>
    <property type="project" value="UniProtKB-SubCell"/>
</dbReference>